<name>A0AAE1YYR3_9LAMI</name>
<evidence type="ECO:0000256" key="1">
    <source>
        <dbReference type="SAM" id="MobiDB-lite"/>
    </source>
</evidence>
<protein>
    <submittedName>
        <fullName evidence="2">Uncharacterized protein</fullName>
    </submittedName>
</protein>
<dbReference type="AlphaFoldDB" id="A0AAE1YYR3"/>
<gene>
    <name evidence="2" type="ORF">Salat_0229000</name>
</gene>
<dbReference type="Proteomes" id="UP001293254">
    <property type="component" value="Unassembled WGS sequence"/>
</dbReference>
<accession>A0AAE1YYR3</accession>
<feature type="compositionally biased region" description="Polar residues" evidence="1">
    <location>
        <begin position="105"/>
        <end position="114"/>
    </location>
</feature>
<evidence type="ECO:0000313" key="3">
    <source>
        <dbReference type="Proteomes" id="UP001293254"/>
    </source>
</evidence>
<keyword evidence="3" id="KW-1185">Reference proteome</keyword>
<evidence type="ECO:0000313" key="2">
    <source>
        <dbReference type="EMBL" id="KAK4438944.1"/>
    </source>
</evidence>
<feature type="compositionally biased region" description="Basic and acidic residues" evidence="1">
    <location>
        <begin position="117"/>
        <end position="127"/>
    </location>
</feature>
<feature type="region of interest" description="Disordered" evidence="1">
    <location>
        <begin position="99"/>
        <end position="137"/>
    </location>
</feature>
<feature type="region of interest" description="Disordered" evidence="1">
    <location>
        <begin position="1"/>
        <end position="41"/>
    </location>
</feature>
<organism evidence="2 3">
    <name type="scientific">Sesamum alatum</name>
    <dbReference type="NCBI Taxonomy" id="300844"/>
    <lineage>
        <taxon>Eukaryota</taxon>
        <taxon>Viridiplantae</taxon>
        <taxon>Streptophyta</taxon>
        <taxon>Embryophyta</taxon>
        <taxon>Tracheophyta</taxon>
        <taxon>Spermatophyta</taxon>
        <taxon>Magnoliopsida</taxon>
        <taxon>eudicotyledons</taxon>
        <taxon>Gunneridae</taxon>
        <taxon>Pentapetalae</taxon>
        <taxon>asterids</taxon>
        <taxon>lamiids</taxon>
        <taxon>Lamiales</taxon>
        <taxon>Pedaliaceae</taxon>
        <taxon>Sesamum</taxon>
    </lineage>
</organism>
<sequence length="166" mass="17456">MDDSTSTVSKAEAETITGSDEGKEEAAGSSSEAVEGKTGEGTVGLGQILEAGTHLDSVVKPYVEEFIEAAKSLVENVTEVGKEVEKLVLVSDPWASLKKMGTEETLPTSENVGESSEDVKSVSREAAADSSEAEMHSQPFVAVTTATRASWMNCCGLLDVLRPSEQ</sequence>
<proteinExistence type="predicted"/>
<reference evidence="2" key="2">
    <citation type="journal article" date="2024" name="Plant">
        <title>Genomic evolution and insights into agronomic trait innovations of Sesamum species.</title>
        <authorList>
            <person name="Miao H."/>
            <person name="Wang L."/>
            <person name="Qu L."/>
            <person name="Liu H."/>
            <person name="Sun Y."/>
            <person name="Le M."/>
            <person name="Wang Q."/>
            <person name="Wei S."/>
            <person name="Zheng Y."/>
            <person name="Lin W."/>
            <person name="Duan Y."/>
            <person name="Cao H."/>
            <person name="Xiong S."/>
            <person name="Wang X."/>
            <person name="Wei L."/>
            <person name="Li C."/>
            <person name="Ma Q."/>
            <person name="Ju M."/>
            <person name="Zhao R."/>
            <person name="Li G."/>
            <person name="Mu C."/>
            <person name="Tian Q."/>
            <person name="Mei H."/>
            <person name="Zhang T."/>
            <person name="Gao T."/>
            <person name="Zhang H."/>
        </authorList>
    </citation>
    <scope>NUCLEOTIDE SEQUENCE</scope>
    <source>
        <strain evidence="2">3651</strain>
    </source>
</reference>
<reference evidence="2" key="1">
    <citation type="submission" date="2020-06" db="EMBL/GenBank/DDBJ databases">
        <authorList>
            <person name="Li T."/>
            <person name="Hu X."/>
            <person name="Zhang T."/>
            <person name="Song X."/>
            <person name="Zhang H."/>
            <person name="Dai N."/>
            <person name="Sheng W."/>
            <person name="Hou X."/>
            <person name="Wei L."/>
        </authorList>
    </citation>
    <scope>NUCLEOTIDE SEQUENCE</scope>
    <source>
        <strain evidence="2">3651</strain>
        <tissue evidence="2">Leaf</tissue>
    </source>
</reference>
<comment type="caution">
    <text evidence="2">The sequence shown here is derived from an EMBL/GenBank/DDBJ whole genome shotgun (WGS) entry which is preliminary data.</text>
</comment>
<dbReference type="EMBL" id="JACGWO010000001">
    <property type="protein sequence ID" value="KAK4438944.1"/>
    <property type="molecule type" value="Genomic_DNA"/>
</dbReference>